<dbReference type="EMBL" id="VFOQ01000001">
    <property type="protein sequence ID" value="TQL59645.1"/>
    <property type="molecule type" value="Genomic_DNA"/>
</dbReference>
<dbReference type="PROSITE" id="PS51819">
    <property type="entry name" value="VOC"/>
    <property type="match status" value="1"/>
</dbReference>
<accession>A0A542ZH48</accession>
<keyword evidence="3" id="KW-1185">Reference proteome</keyword>
<dbReference type="OrthoDB" id="5524593at2"/>
<organism evidence="2 3">
    <name type="scientific">Oryzihumus leptocrescens</name>
    <dbReference type="NCBI Taxonomy" id="297536"/>
    <lineage>
        <taxon>Bacteria</taxon>
        <taxon>Bacillati</taxon>
        <taxon>Actinomycetota</taxon>
        <taxon>Actinomycetes</taxon>
        <taxon>Micrococcales</taxon>
        <taxon>Intrasporangiaceae</taxon>
        <taxon>Oryzihumus</taxon>
    </lineage>
</organism>
<dbReference type="InterPro" id="IPR037523">
    <property type="entry name" value="VOC_core"/>
</dbReference>
<dbReference type="PANTHER" id="PTHR35908">
    <property type="entry name" value="HYPOTHETICAL FUSION PROTEIN"/>
    <property type="match status" value="1"/>
</dbReference>
<dbReference type="Proteomes" id="UP000319514">
    <property type="component" value="Unassembled WGS sequence"/>
</dbReference>
<protein>
    <recommendedName>
        <fullName evidence="1">VOC domain-containing protein</fullName>
    </recommendedName>
</protein>
<comment type="caution">
    <text evidence="2">The sequence shown here is derived from an EMBL/GenBank/DDBJ whole genome shotgun (WGS) entry which is preliminary data.</text>
</comment>
<dbReference type="Pfam" id="PF18029">
    <property type="entry name" value="Glyoxalase_6"/>
    <property type="match status" value="1"/>
</dbReference>
<dbReference type="InterPro" id="IPR041581">
    <property type="entry name" value="Glyoxalase_6"/>
</dbReference>
<gene>
    <name evidence="2" type="ORF">FB474_1007</name>
</gene>
<evidence type="ECO:0000313" key="2">
    <source>
        <dbReference type="EMBL" id="TQL59645.1"/>
    </source>
</evidence>
<name>A0A542ZH48_9MICO</name>
<dbReference type="PANTHER" id="PTHR35908:SF1">
    <property type="entry name" value="CONSERVED PROTEIN"/>
    <property type="match status" value="1"/>
</dbReference>
<dbReference type="InterPro" id="IPR029068">
    <property type="entry name" value="Glyas_Bleomycin-R_OHBP_Dase"/>
</dbReference>
<evidence type="ECO:0000313" key="3">
    <source>
        <dbReference type="Proteomes" id="UP000319514"/>
    </source>
</evidence>
<dbReference type="RefSeq" id="WP_141787641.1">
    <property type="nucleotide sequence ID" value="NZ_BAAAKX010000004.1"/>
</dbReference>
<evidence type="ECO:0000259" key="1">
    <source>
        <dbReference type="PROSITE" id="PS51819"/>
    </source>
</evidence>
<feature type="domain" description="VOC" evidence="1">
    <location>
        <begin position="3"/>
        <end position="122"/>
    </location>
</feature>
<dbReference type="Gene3D" id="3.10.180.10">
    <property type="entry name" value="2,3-Dihydroxybiphenyl 1,2-Dioxygenase, domain 1"/>
    <property type="match status" value="1"/>
</dbReference>
<dbReference type="AlphaFoldDB" id="A0A542ZH48"/>
<proteinExistence type="predicted"/>
<sequence>MSGLHSIVVFCHDPYVMAPFWSAALGLQPVEEDADKLASRSLGHLESVLLHGEGHPQVWVTPVEALDPPGNRLHVDVSGGPDLVRRLEELGGRHVREEQRWTVVSDPEGNQLCVVPGGSPGA</sequence>
<dbReference type="SUPFAM" id="SSF54593">
    <property type="entry name" value="Glyoxalase/Bleomycin resistance protein/Dihydroxybiphenyl dioxygenase"/>
    <property type="match status" value="1"/>
</dbReference>
<reference evidence="2 3" key="1">
    <citation type="submission" date="2019-06" db="EMBL/GenBank/DDBJ databases">
        <title>Sequencing the genomes of 1000 actinobacteria strains.</title>
        <authorList>
            <person name="Klenk H.-P."/>
        </authorList>
    </citation>
    <scope>NUCLEOTIDE SEQUENCE [LARGE SCALE GENOMIC DNA]</scope>
    <source>
        <strain evidence="2 3">DSM 18082</strain>
    </source>
</reference>